<reference evidence="2 3" key="1">
    <citation type="submission" date="2018-12" db="EMBL/GenBank/DDBJ databases">
        <title>Hymenobacter gummosus sp. nov., isolated from a spring.</title>
        <authorList>
            <person name="Nie L."/>
        </authorList>
    </citation>
    <scope>NUCLEOTIDE SEQUENCE [LARGE SCALE GENOMIC DNA]</scope>
    <source>
        <strain evidence="2 3">KCTC 52166</strain>
    </source>
</reference>
<organism evidence="2 3">
    <name type="scientific">Hymenobacter gummosus</name>
    <dbReference type="NCBI Taxonomy" id="1776032"/>
    <lineage>
        <taxon>Bacteria</taxon>
        <taxon>Pseudomonadati</taxon>
        <taxon>Bacteroidota</taxon>
        <taxon>Cytophagia</taxon>
        <taxon>Cytophagales</taxon>
        <taxon>Hymenobacteraceae</taxon>
        <taxon>Hymenobacter</taxon>
    </lineage>
</organism>
<dbReference type="OrthoDB" id="883835at2"/>
<sequence length="159" mass="17067">MSRVGLLLLLALLCGGAACTRNTSGLEGAAPGTARPERASARRLNAPALVGRSIDQVRRQLGPPRETAAQAVGLEPTAQQLRATKGEGWINTFEKDGTTIIVTFNARTREVRDFVLLGDNEEELTRRAGLQLVDEDYLVLPVADPAAPSKIIGVRVVKR</sequence>
<protein>
    <submittedName>
        <fullName evidence="2">Uncharacterized protein</fullName>
    </submittedName>
</protein>
<dbReference type="RefSeq" id="WP_126694505.1">
    <property type="nucleotide sequence ID" value="NZ_RXOF01000011.1"/>
</dbReference>
<name>A0A3S0HLD7_9BACT</name>
<dbReference type="EMBL" id="RXOF01000011">
    <property type="protein sequence ID" value="RTQ47746.1"/>
    <property type="molecule type" value="Genomic_DNA"/>
</dbReference>
<accession>A0A3S0HLD7</accession>
<proteinExistence type="predicted"/>
<dbReference type="AlphaFoldDB" id="A0A3S0HLD7"/>
<keyword evidence="1" id="KW-0732">Signal</keyword>
<feature type="chain" id="PRO_5018723814" evidence="1">
    <location>
        <begin position="21"/>
        <end position="159"/>
    </location>
</feature>
<evidence type="ECO:0000313" key="3">
    <source>
        <dbReference type="Proteomes" id="UP000282184"/>
    </source>
</evidence>
<keyword evidence="3" id="KW-1185">Reference proteome</keyword>
<evidence type="ECO:0000313" key="2">
    <source>
        <dbReference type="EMBL" id="RTQ47746.1"/>
    </source>
</evidence>
<comment type="caution">
    <text evidence="2">The sequence shown here is derived from an EMBL/GenBank/DDBJ whole genome shotgun (WGS) entry which is preliminary data.</text>
</comment>
<dbReference type="PROSITE" id="PS51257">
    <property type="entry name" value="PROKAR_LIPOPROTEIN"/>
    <property type="match status" value="1"/>
</dbReference>
<gene>
    <name evidence="2" type="ORF">EJV47_17655</name>
</gene>
<evidence type="ECO:0000256" key="1">
    <source>
        <dbReference type="SAM" id="SignalP"/>
    </source>
</evidence>
<dbReference type="Proteomes" id="UP000282184">
    <property type="component" value="Unassembled WGS sequence"/>
</dbReference>
<feature type="signal peptide" evidence="1">
    <location>
        <begin position="1"/>
        <end position="20"/>
    </location>
</feature>